<gene>
    <name evidence="1" type="ORF">BRAD3257_2142</name>
</gene>
<dbReference type="EMBL" id="LS398110">
    <property type="protein sequence ID" value="SPP93223.1"/>
    <property type="molecule type" value="Genomic_DNA"/>
</dbReference>
<name>A0A2U3PVP5_9BRAD</name>
<dbReference type="KEGG" id="bvz:BRAD3257_2142"/>
<organism evidence="1 2">
    <name type="scientific">Bradyrhizobium vignae</name>
    <dbReference type="NCBI Taxonomy" id="1549949"/>
    <lineage>
        <taxon>Bacteria</taxon>
        <taxon>Pseudomonadati</taxon>
        <taxon>Pseudomonadota</taxon>
        <taxon>Alphaproteobacteria</taxon>
        <taxon>Hyphomicrobiales</taxon>
        <taxon>Nitrobacteraceae</taxon>
        <taxon>Bradyrhizobium</taxon>
    </lineage>
</organism>
<dbReference type="Proteomes" id="UP000246085">
    <property type="component" value="Chromosome BRAD3257"/>
</dbReference>
<dbReference type="AlphaFoldDB" id="A0A2U3PVP5"/>
<sequence length="71" mass="7386">MGPRTLSRFIAFGSVARNCHLRITSLKVGPDVGAAGPTALTYEAGLNVRQPHLVQPRGAVQGDVMAAVATD</sequence>
<reference evidence="1 2" key="1">
    <citation type="submission" date="2018-03" db="EMBL/GenBank/DDBJ databases">
        <authorList>
            <person name="Gully D."/>
        </authorList>
    </citation>
    <scope>NUCLEOTIDE SEQUENCE [LARGE SCALE GENOMIC DNA]</scope>
    <source>
        <strain evidence="1">ORS3257</strain>
    </source>
</reference>
<evidence type="ECO:0000313" key="1">
    <source>
        <dbReference type="EMBL" id="SPP93223.1"/>
    </source>
</evidence>
<proteinExistence type="predicted"/>
<evidence type="ECO:0000313" key="2">
    <source>
        <dbReference type="Proteomes" id="UP000246085"/>
    </source>
</evidence>
<accession>A0A2U3PVP5</accession>
<protein>
    <submittedName>
        <fullName evidence="1">Uncharacterized protein</fullName>
    </submittedName>
</protein>